<dbReference type="EMBL" id="GDJX01006954">
    <property type="protein sequence ID" value="JAT60982.1"/>
    <property type="molecule type" value="Transcribed_RNA"/>
</dbReference>
<feature type="coiled-coil region" evidence="1">
    <location>
        <begin position="436"/>
        <end position="510"/>
    </location>
</feature>
<dbReference type="PANTHER" id="PTHR34562:SF8">
    <property type="entry name" value="WPP DOMAIN-INTERACTING PROTEIN 1"/>
    <property type="match status" value="1"/>
</dbReference>
<feature type="region of interest" description="Disordered" evidence="2">
    <location>
        <begin position="213"/>
        <end position="264"/>
    </location>
</feature>
<evidence type="ECO:0000256" key="2">
    <source>
        <dbReference type="SAM" id="MobiDB-lite"/>
    </source>
</evidence>
<feature type="compositionally biased region" description="Polar residues" evidence="2">
    <location>
        <begin position="171"/>
        <end position="181"/>
    </location>
</feature>
<evidence type="ECO:0000313" key="3">
    <source>
        <dbReference type="EMBL" id="JAT46074.1"/>
    </source>
</evidence>
<organism evidence="4">
    <name type="scientific">Anthurium amnicola</name>
    <dbReference type="NCBI Taxonomy" id="1678845"/>
    <lineage>
        <taxon>Eukaryota</taxon>
        <taxon>Viridiplantae</taxon>
        <taxon>Streptophyta</taxon>
        <taxon>Embryophyta</taxon>
        <taxon>Tracheophyta</taxon>
        <taxon>Spermatophyta</taxon>
        <taxon>Magnoliopsida</taxon>
        <taxon>Liliopsida</taxon>
        <taxon>Araceae</taxon>
        <taxon>Pothoideae</taxon>
        <taxon>Potheae</taxon>
        <taxon>Anthurium</taxon>
    </lineage>
</organism>
<evidence type="ECO:0000313" key="4">
    <source>
        <dbReference type="EMBL" id="JAT60982.1"/>
    </source>
</evidence>
<name>A0A1D1Z2A2_9ARAE</name>
<reference evidence="4" key="1">
    <citation type="submission" date="2015-07" db="EMBL/GenBank/DDBJ databases">
        <title>Transcriptome Assembly of Anthurium amnicola.</title>
        <authorList>
            <person name="Suzuki J."/>
        </authorList>
    </citation>
    <scope>NUCLEOTIDE SEQUENCE</scope>
</reference>
<proteinExistence type="predicted"/>
<sequence length="621" mass="67674">MDAGEGMPGSVAGEGGVGQDSGIVEKEVPVKVETNGDLTHEEQLEKGLSEADEIGVGGAEELSPGSVGFSPTEARMNGGAIQAEEIRTLQDPMPAESPPEGMVSDTTSAPTPSTTKGFGLRRWRRIRRDLSKDGAAIADASRILKRGLSITEPSKVKNENKQKSQCEDESSVASVNSRNMQSASNSISTIKALDPDLELLGVVGGFSVGIDSENSDDRSSRFSTAASAPKPKQEGLGYGRDKNRVKNLGGKASGHAVQPRGQRGKGVLIDITKKLREDQVMFEKENSHSSVESDLRSSTAVFAQWGSTTSNGRQSEGSMNYDGENQEEAQVSEEVQAGFYKDTGQDIDDTSRDDPHADMLGKDKMEASKKCLSNEGGDPFVESIILLQAAQEALDNEVKKFGEIGREPTSPSGYTSAQFDYEETGGGDSVPIELQVIKLIHKVEHLEHELKEAASAVKAKEMRMVELEAILKESRLPKDVEDTDLPQGMFKEMESELENLFRKKIEAEVECVMVMDMVQKKTATLGDPLTLIEQQESLAEGYEEVKVKLSVAEGKAILLKRRLEELDVSCKELLETEEVIELQNRVCRFSLCCFIQFMMLFVALTLFFMQLLPSSSDVVPT</sequence>
<feature type="region of interest" description="Disordered" evidence="2">
    <location>
        <begin position="1"/>
        <end position="51"/>
    </location>
</feature>
<feature type="compositionally biased region" description="Basic and acidic residues" evidence="2">
    <location>
        <begin position="154"/>
        <end position="166"/>
    </location>
</feature>
<evidence type="ECO:0000256" key="1">
    <source>
        <dbReference type="SAM" id="Coils"/>
    </source>
</evidence>
<keyword evidence="1" id="KW-0175">Coiled coil</keyword>
<dbReference type="PANTHER" id="PTHR34562">
    <property type="entry name" value="WPP DOMAIN-INTERACTING PROTEIN 2"/>
    <property type="match status" value="1"/>
</dbReference>
<accession>A0A1D1Z2A2</accession>
<dbReference type="InterPro" id="IPR044696">
    <property type="entry name" value="WIP1/2/3"/>
</dbReference>
<feature type="region of interest" description="Disordered" evidence="2">
    <location>
        <begin position="94"/>
        <end position="118"/>
    </location>
</feature>
<feature type="compositionally biased region" description="Basic and acidic residues" evidence="2">
    <location>
        <begin position="38"/>
        <end position="49"/>
    </location>
</feature>
<gene>
    <name evidence="4" type="primary">WIP1_2</name>
    <name evidence="3" type="synonym">WIP1_1</name>
    <name evidence="4" type="ORF">g.39260</name>
    <name evidence="3" type="ORF">g.39261</name>
</gene>
<feature type="region of interest" description="Disordered" evidence="2">
    <location>
        <begin position="154"/>
        <end position="181"/>
    </location>
</feature>
<dbReference type="EMBL" id="GDJX01021862">
    <property type="protein sequence ID" value="JAT46074.1"/>
    <property type="molecule type" value="Transcribed_RNA"/>
</dbReference>
<protein>
    <submittedName>
        <fullName evidence="4">WPP domain-interacting protein 1</fullName>
    </submittedName>
</protein>
<dbReference type="AlphaFoldDB" id="A0A1D1Z2A2"/>
<feature type="compositionally biased region" description="Low complexity" evidence="2">
    <location>
        <begin position="106"/>
        <end position="115"/>
    </location>
</feature>